<dbReference type="HOGENOM" id="CLU_655828_0_0_1"/>
<reference evidence="10 11" key="1">
    <citation type="journal article" date="2007" name="Proc. Natl. Acad. Sci. U.S.A.">
        <title>Independent sorting-out of thousands of duplicated gene pairs in two yeast species descended from a whole-genome duplication.</title>
        <authorList>
            <person name="Scannell D.R."/>
            <person name="Frank A.C."/>
            <person name="Conant G.C."/>
            <person name="Byrne K.P."/>
            <person name="Woolfit M."/>
            <person name="Wolfe K.H."/>
        </authorList>
    </citation>
    <scope>NUCLEOTIDE SEQUENCE [LARGE SCALE GENOMIC DNA]</scope>
    <source>
        <strain evidence="11">ATCC 22028 / DSM 70294 / BCRC 21397 / CBS 2163 / NBRC 10782 / NRRL Y-8283 / UCD 57-17</strain>
    </source>
</reference>
<dbReference type="OrthoDB" id="2359117at2759"/>
<feature type="compositionally biased region" description="Polar residues" evidence="9">
    <location>
        <begin position="280"/>
        <end position="298"/>
    </location>
</feature>
<feature type="region of interest" description="Disordered" evidence="9">
    <location>
        <begin position="175"/>
        <end position="195"/>
    </location>
</feature>
<feature type="region of interest" description="Disordered" evidence="9">
    <location>
        <begin position="1"/>
        <end position="76"/>
    </location>
</feature>
<keyword evidence="11" id="KW-1185">Reference proteome</keyword>
<dbReference type="GO" id="GO:0005737">
    <property type="term" value="C:cytoplasm"/>
    <property type="evidence" value="ECO:0007669"/>
    <property type="project" value="UniProtKB-SubCell"/>
</dbReference>
<feature type="compositionally biased region" description="Polar residues" evidence="9">
    <location>
        <begin position="341"/>
        <end position="361"/>
    </location>
</feature>
<dbReference type="KEGG" id="vpo:Kpol_1043p64"/>
<feature type="compositionally biased region" description="Polar residues" evidence="9">
    <location>
        <begin position="33"/>
        <end position="48"/>
    </location>
</feature>
<feature type="region of interest" description="Disordered" evidence="9">
    <location>
        <begin position="280"/>
        <end position="404"/>
    </location>
</feature>
<evidence type="ECO:0000256" key="9">
    <source>
        <dbReference type="SAM" id="MobiDB-lite"/>
    </source>
</evidence>
<keyword evidence="8" id="KW-0539">Nucleus</keyword>
<feature type="compositionally biased region" description="Basic and acidic residues" evidence="9">
    <location>
        <begin position="230"/>
        <end position="240"/>
    </location>
</feature>
<dbReference type="eggNOG" id="ENOG502RW1U">
    <property type="taxonomic scope" value="Eukaryota"/>
</dbReference>
<evidence type="ECO:0000256" key="8">
    <source>
        <dbReference type="ARBA" id="ARBA00023242"/>
    </source>
</evidence>
<keyword evidence="7" id="KW-0804">Transcription</keyword>
<dbReference type="InParanoid" id="A7TIT1"/>
<evidence type="ECO:0000256" key="1">
    <source>
        <dbReference type="ARBA" id="ARBA00004123"/>
    </source>
</evidence>
<evidence type="ECO:0000256" key="3">
    <source>
        <dbReference type="ARBA" id="ARBA00006922"/>
    </source>
</evidence>
<keyword evidence="6" id="KW-0805">Transcription regulation</keyword>
<dbReference type="EMBL" id="DS480397">
    <property type="protein sequence ID" value="EDO17873.1"/>
    <property type="molecule type" value="Genomic_DNA"/>
</dbReference>
<comment type="similarity">
    <text evidence="3">Belongs to the WHI5/NRM1 family.</text>
</comment>
<feature type="compositionally biased region" description="Polar residues" evidence="9">
    <location>
        <begin position="252"/>
        <end position="262"/>
    </location>
</feature>
<evidence type="ECO:0000313" key="11">
    <source>
        <dbReference type="Proteomes" id="UP000000267"/>
    </source>
</evidence>
<evidence type="ECO:0000313" key="10">
    <source>
        <dbReference type="EMBL" id="EDO17873.1"/>
    </source>
</evidence>
<feature type="compositionally biased region" description="Polar residues" evidence="9">
    <location>
        <begin position="177"/>
        <end position="195"/>
    </location>
</feature>
<feature type="compositionally biased region" description="Basic and acidic residues" evidence="9">
    <location>
        <begin position="385"/>
        <end position="395"/>
    </location>
</feature>
<dbReference type="AlphaFoldDB" id="A7TIT1"/>
<keyword evidence="5" id="KW-0678">Repressor</keyword>
<gene>
    <name evidence="10" type="ORF">Kpol_1043p64</name>
</gene>
<comment type="subcellular location">
    <subcellularLocation>
        <location evidence="2">Cytoplasm</location>
    </subcellularLocation>
    <subcellularLocation>
        <location evidence="1">Nucleus</location>
    </subcellularLocation>
</comment>
<evidence type="ECO:0000256" key="2">
    <source>
        <dbReference type="ARBA" id="ARBA00004496"/>
    </source>
</evidence>
<evidence type="ECO:0000256" key="6">
    <source>
        <dbReference type="ARBA" id="ARBA00023015"/>
    </source>
</evidence>
<feature type="region of interest" description="Disordered" evidence="9">
    <location>
        <begin position="216"/>
        <end position="262"/>
    </location>
</feature>
<dbReference type="PANTHER" id="PTHR28246:SF1">
    <property type="entry name" value="G1-SPECIFIC TRANSCRIPTIONAL REPRESSOR WHI5-RELATED"/>
    <property type="match status" value="1"/>
</dbReference>
<feature type="compositionally biased region" description="Polar residues" evidence="9">
    <location>
        <begin position="56"/>
        <end position="71"/>
    </location>
</feature>
<name>A7TIT1_VANPO</name>
<dbReference type="GO" id="GO:0033309">
    <property type="term" value="C:SBF transcription complex"/>
    <property type="evidence" value="ECO:0007669"/>
    <property type="project" value="TreeGrafter"/>
</dbReference>
<feature type="region of interest" description="Disordered" evidence="9">
    <location>
        <begin position="109"/>
        <end position="133"/>
    </location>
</feature>
<dbReference type="STRING" id="436907.A7TIT1"/>
<evidence type="ECO:0000256" key="7">
    <source>
        <dbReference type="ARBA" id="ARBA00023163"/>
    </source>
</evidence>
<evidence type="ECO:0000256" key="4">
    <source>
        <dbReference type="ARBA" id="ARBA00022490"/>
    </source>
</evidence>
<feature type="compositionally biased region" description="Acidic residues" evidence="9">
    <location>
        <begin position="19"/>
        <end position="29"/>
    </location>
</feature>
<organism evidence="11">
    <name type="scientific">Vanderwaltozyma polyspora (strain ATCC 22028 / DSM 70294 / BCRC 21397 / CBS 2163 / NBRC 10782 / NRRL Y-8283 / UCD 57-17)</name>
    <name type="common">Kluyveromyces polysporus</name>
    <dbReference type="NCBI Taxonomy" id="436907"/>
    <lineage>
        <taxon>Eukaryota</taxon>
        <taxon>Fungi</taxon>
        <taxon>Dikarya</taxon>
        <taxon>Ascomycota</taxon>
        <taxon>Saccharomycotina</taxon>
        <taxon>Saccharomycetes</taxon>
        <taxon>Saccharomycetales</taxon>
        <taxon>Saccharomycetaceae</taxon>
        <taxon>Vanderwaltozyma</taxon>
    </lineage>
</organism>
<accession>A7TIT1</accession>
<dbReference type="PhylomeDB" id="A7TIT1"/>
<keyword evidence="4" id="KW-0963">Cytoplasm</keyword>
<dbReference type="FunCoup" id="A7TIT1">
    <property type="interactions" value="49"/>
</dbReference>
<dbReference type="GO" id="GO:0000082">
    <property type="term" value="P:G1/S transition of mitotic cell cycle"/>
    <property type="evidence" value="ECO:0007669"/>
    <property type="project" value="InterPro"/>
</dbReference>
<sequence>MEATTPKRSGSRRHYIGSGDDDYEVGEAEGQDKLQSPVQTPSPKNQSLHGEFSTGVRRSSTSLGYLSTPLPNKSDRRVSNDFVGESQYQNMNAFLAPNSPNGKTRLLPPTTPKSRNTEVFLSPSPKLKSPGVYKEQAKPIREISNNLKTRLNYALVKLQNGWVDKTLPELEIELDGEQNQHQQSNMDTTKLTESQRRMSTYSNIYANDDYDSNAVMPMAEFGNGNGNNKAKNDSRNDKEDKKKKKVPESKLSIDTTSKNLPAENSTSAHLAFLKAISSPQKQASERLNVSPLKWQNRNSPRKDQPTEEEAIETLMSLSSPKKSSFTNLENAMKPPPVFKLHSNTNSPTEKLSTPVLLTNESIENDNKEDNSMKRTHSSVSQITNYKDKESRHSDIDTDIEVSDS</sequence>
<feature type="compositionally biased region" description="Polar residues" evidence="9">
    <location>
        <begin position="315"/>
        <end position="329"/>
    </location>
</feature>
<dbReference type="InterPro" id="IPR039198">
    <property type="entry name" value="Srl3/Whi5"/>
</dbReference>
<dbReference type="GeneID" id="5546126"/>
<proteinExistence type="inferred from homology"/>
<dbReference type="RefSeq" id="XP_001645731.1">
    <property type="nucleotide sequence ID" value="XM_001645681.1"/>
</dbReference>
<protein>
    <submittedName>
        <fullName evidence="10">Uncharacterized protein</fullName>
    </submittedName>
</protein>
<dbReference type="Pfam" id="PF08528">
    <property type="entry name" value="Whi5"/>
    <property type="match status" value="1"/>
</dbReference>
<dbReference type="PANTHER" id="PTHR28246">
    <property type="entry name" value="G1-SPECIFIC TRANSCRIPTIONAL REPRESSOR WHI5-RELATED"/>
    <property type="match status" value="1"/>
</dbReference>
<dbReference type="GO" id="GO:0003712">
    <property type="term" value="F:transcription coregulator activity"/>
    <property type="evidence" value="ECO:0007669"/>
    <property type="project" value="TreeGrafter"/>
</dbReference>
<dbReference type="Proteomes" id="UP000000267">
    <property type="component" value="Unassembled WGS sequence"/>
</dbReference>
<dbReference type="InterPro" id="IPR013734">
    <property type="entry name" value="TF_Nrm1/Whi5"/>
</dbReference>
<evidence type="ECO:0000256" key="5">
    <source>
        <dbReference type="ARBA" id="ARBA00022491"/>
    </source>
</evidence>
<dbReference type="OMA" id="HANDKYP"/>